<evidence type="ECO:0000313" key="3">
    <source>
        <dbReference type="EMBL" id="CUW05139.1"/>
    </source>
</evidence>
<dbReference type="Pfam" id="PF19127">
    <property type="entry name" value="Choline_bind_3"/>
    <property type="match status" value="1"/>
</dbReference>
<evidence type="ECO:0000256" key="1">
    <source>
        <dbReference type="ARBA" id="ARBA00022737"/>
    </source>
</evidence>
<dbReference type="AlphaFoldDB" id="A0AAN2QTZ2"/>
<reference evidence="3 4" key="1">
    <citation type="submission" date="2015-12" db="EMBL/GenBank/DDBJ databases">
        <authorList>
            <person name="Andreevskaya M."/>
        </authorList>
    </citation>
    <scope>NUCLEOTIDE SEQUENCE [LARGE SCALE GENOMIC DNA]</scope>
    <source>
        <strain evidence="3 4">PL111</strain>
    </source>
</reference>
<dbReference type="PROSITE" id="PS50911">
    <property type="entry name" value="CHAP"/>
    <property type="match status" value="1"/>
</dbReference>
<comment type="caution">
    <text evidence="3">The sequence shown here is derived from an EMBL/GenBank/DDBJ whole genome shotgun (WGS) entry which is preliminary data.</text>
</comment>
<proteinExistence type="predicted"/>
<dbReference type="Proteomes" id="UP000198868">
    <property type="component" value="Unassembled WGS sequence"/>
</dbReference>
<organism evidence="3 4">
    <name type="scientific">Leuconostoc inhae</name>
    <dbReference type="NCBI Taxonomy" id="178001"/>
    <lineage>
        <taxon>Bacteria</taxon>
        <taxon>Bacillati</taxon>
        <taxon>Bacillota</taxon>
        <taxon>Bacilli</taxon>
        <taxon>Lactobacillales</taxon>
        <taxon>Lactobacillaceae</taxon>
        <taxon>Leuconostoc</taxon>
    </lineage>
</organism>
<feature type="domain" description="Peptidase C51" evidence="2">
    <location>
        <begin position="48"/>
        <end position="178"/>
    </location>
</feature>
<dbReference type="SUPFAM" id="SSF69360">
    <property type="entry name" value="Cell wall binding repeat"/>
    <property type="match status" value="1"/>
</dbReference>
<dbReference type="Pfam" id="PF05257">
    <property type="entry name" value="CHAP"/>
    <property type="match status" value="1"/>
</dbReference>
<evidence type="ECO:0000313" key="4">
    <source>
        <dbReference type="Proteomes" id="UP000198868"/>
    </source>
</evidence>
<keyword evidence="1" id="KW-0677">Repeat</keyword>
<dbReference type="Gene3D" id="3.90.1720.10">
    <property type="entry name" value="endopeptidase domain like (from Nostoc punctiforme)"/>
    <property type="match status" value="1"/>
</dbReference>
<dbReference type="InterPro" id="IPR038765">
    <property type="entry name" value="Papain-like_cys_pep_sf"/>
</dbReference>
<protein>
    <submittedName>
        <fullName evidence="3">Choline binding protein A</fullName>
    </submittedName>
</protein>
<dbReference type="InterPro" id="IPR007921">
    <property type="entry name" value="CHAP_dom"/>
</dbReference>
<evidence type="ECO:0000259" key="2">
    <source>
        <dbReference type="PROSITE" id="PS50911"/>
    </source>
</evidence>
<gene>
    <name evidence="3" type="ORF">PL111_1898</name>
</gene>
<dbReference type="InterPro" id="IPR018337">
    <property type="entry name" value="Cell_wall/Cho-bd_repeat"/>
</dbReference>
<dbReference type="Gene3D" id="2.10.270.20">
    <property type="match status" value="1"/>
</dbReference>
<dbReference type="EMBL" id="FBTU01000004">
    <property type="protein sequence ID" value="CUW05139.1"/>
    <property type="molecule type" value="Genomic_DNA"/>
</dbReference>
<dbReference type="SUPFAM" id="SSF54001">
    <property type="entry name" value="Cysteine proteinases"/>
    <property type="match status" value="1"/>
</dbReference>
<name>A0AAN2QTZ2_9LACO</name>
<sequence length="178" mass="19281">MTIGFQNLGNKTVYYNSQGQMIYGEQKIDNNWYYFDKVTGAISDDSTIVPKNAKEAGINGYNNGGWGYYSHNCTAFVAGVLSAQGVPDSVIRGLGNGSEWASCARNKGLRVDLIPEPGTAISFKGGTSLYPYAEGHVAYVTSINNDGTFNIIEGNYSGLAYHERIIRVDSTVAGIIHF</sequence>
<accession>A0AAN2QTZ2</accession>